<dbReference type="PRINTS" id="PR00508">
    <property type="entry name" value="S21N4MTFRASE"/>
</dbReference>
<dbReference type="GO" id="GO:0009307">
    <property type="term" value="P:DNA restriction-modification system"/>
    <property type="evidence" value="ECO:0007669"/>
    <property type="project" value="InterPro"/>
</dbReference>
<dbReference type="InterPro" id="IPR007560">
    <property type="entry name" value="Restrct_endonuc_IV_Mrr"/>
</dbReference>
<dbReference type="GO" id="GO:0009007">
    <property type="term" value="F:site-specific DNA-methyltransferase (adenine-specific) activity"/>
    <property type="evidence" value="ECO:0007669"/>
    <property type="project" value="UniProtKB-EC"/>
</dbReference>
<evidence type="ECO:0000313" key="8">
    <source>
        <dbReference type="EMBL" id="KZB96082.1"/>
    </source>
</evidence>
<evidence type="ECO:0000313" key="9">
    <source>
        <dbReference type="Proteomes" id="UP000078460"/>
    </source>
</evidence>
<dbReference type="GO" id="GO:0005737">
    <property type="term" value="C:cytoplasm"/>
    <property type="evidence" value="ECO:0007669"/>
    <property type="project" value="TreeGrafter"/>
</dbReference>
<dbReference type="GeneID" id="93796390"/>
<keyword evidence="3" id="KW-0808">Transferase</keyword>
<organism evidence="8 9">
    <name type="scientific">Sphingomonas melonis TY</name>
    <dbReference type="NCBI Taxonomy" id="621456"/>
    <lineage>
        <taxon>Bacteria</taxon>
        <taxon>Pseudomonadati</taxon>
        <taxon>Pseudomonadota</taxon>
        <taxon>Alphaproteobacteria</taxon>
        <taxon>Sphingomonadales</taxon>
        <taxon>Sphingomonadaceae</taxon>
        <taxon>Sphingomonas</taxon>
    </lineage>
</organism>
<dbReference type="EMBL" id="LQCK02000006">
    <property type="protein sequence ID" value="KZB96082.1"/>
    <property type="molecule type" value="Genomic_DNA"/>
</dbReference>
<evidence type="ECO:0000256" key="4">
    <source>
        <dbReference type="ARBA" id="ARBA00047942"/>
    </source>
</evidence>
<evidence type="ECO:0000259" key="6">
    <source>
        <dbReference type="Pfam" id="PF01555"/>
    </source>
</evidence>
<comment type="catalytic activity">
    <reaction evidence="4">
        <text>a 2'-deoxyadenosine in DNA + S-adenosyl-L-methionine = an N(6)-methyl-2'-deoxyadenosine in DNA + S-adenosyl-L-homocysteine + H(+)</text>
        <dbReference type="Rhea" id="RHEA:15197"/>
        <dbReference type="Rhea" id="RHEA-COMP:12418"/>
        <dbReference type="Rhea" id="RHEA-COMP:12419"/>
        <dbReference type="ChEBI" id="CHEBI:15378"/>
        <dbReference type="ChEBI" id="CHEBI:57856"/>
        <dbReference type="ChEBI" id="CHEBI:59789"/>
        <dbReference type="ChEBI" id="CHEBI:90615"/>
        <dbReference type="ChEBI" id="CHEBI:90616"/>
        <dbReference type="EC" id="2.1.1.72"/>
    </reaction>
</comment>
<dbReference type="OrthoDB" id="9816043at2"/>
<feature type="domain" description="DNA methylase N-4/N-6" evidence="6">
    <location>
        <begin position="27"/>
        <end position="302"/>
    </location>
</feature>
<dbReference type="GO" id="GO:0004519">
    <property type="term" value="F:endonuclease activity"/>
    <property type="evidence" value="ECO:0007669"/>
    <property type="project" value="InterPro"/>
</dbReference>
<proteinExistence type="inferred from homology"/>
<dbReference type="InterPro" id="IPR029063">
    <property type="entry name" value="SAM-dependent_MTases_sf"/>
</dbReference>
<gene>
    <name evidence="8" type="ORF">AVM11_14705</name>
</gene>
<dbReference type="InterPro" id="IPR001091">
    <property type="entry name" value="RM_Methyltransferase"/>
</dbReference>
<comment type="caution">
    <text evidence="8">The sequence shown here is derived from an EMBL/GenBank/DDBJ whole genome shotgun (WGS) entry which is preliminary data.</text>
</comment>
<comment type="similarity">
    <text evidence="1 5">Belongs to the N(4)/N(6)-methyltransferase family.</text>
</comment>
<dbReference type="Gene3D" id="3.40.50.150">
    <property type="entry name" value="Vaccinia Virus protein VP39"/>
    <property type="match status" value="1"/>
</dbReference>
<evidence type="ECO:0000256" key="3">
    <source>
        <dbReference type="ARBA" id="ARBA00022679"/>
    </source>
</evidence>
<dbReference type="GO" id="GO:0008170">
    <property type="term" value="F:N-methyltransferase activity"/>
    <property type="evidence" value="ECO:0007669"/>
    <property type="project" value="InterPro"/>
</dbReference>
<evidence type="ECO:0000259" key="7">
    <source>
        <dbReference type="Pfam" id="PF04471"/>
    </source>
</evidence>
<dbReference type="EC" id="2.1.1.-" evidence="5"/>
<feature type="domain" description="Restriction endonuclease type IV Mrr" evidence="7">
    <location>
        <begin position="356"/>
        <end position="424"/>
    </location>
</feature>
<name>A0A175Y5J7_9SPHN</name>
<dbReference type="SUPFAM" id="SSF53335">
    <property type="entry name" value="S-adenosyl-L-methionine-dependent methyltransferases"/>
    <property type="match status" value="1"/>
</dbReference>
<evidence type="ECO:0000256" key="1">
    <source>
        <dbReference type="ARBA" id="ARBA00006594"/>
    </source>
</evidence>
<dbReference type="InterPro" id="IPR002941">
    <property type="entry name" value="DNA_methylase_N4/N6"/>
</dbReference>
<dbReference type="PROSITE" id="PS00092">
    <property type="entry name" value="N6_MTASE"/>
    <property type="match status" value="1"/>
</dbReference>
<dbReference type="Pfam" id="PF04471">
    <property type="entry name" value="Mrr_cat"/>
    <property type="match status" value="1"/>
</dbReference>
<dbReference type="RefSeq" id="WP_018250492.1">
    <property type="nucleotide sequence ID" value="NZ_CP017578.1"/>
</dbReference>
<dbReference type="PANTHER" id="PTHR13370">
    <property type="entry name" value="RNA METHYLASE-RELATED"/>
    <property type="match status" value="1"/>
</dbReference>
<keyword evidence="2 8" id="KW-0489">Methyltransferase</keyword>
<accession>A0A175Y5J7</accession>
<dbReference type="STRING" id="621456.BJP26_06670"/>
<keyword evidence="9" id="KW-1185">Reference proteome</keyword>
<dbReference type="GO" id="GO:0032259">
    <property type="term" value="P:methylation"/>
    <property type="evidence" value="ECO:0007669"/>
    <property type="project" value="UniProtKB-KW"/>
</dbReference>
<reference evidence="8" key="1">
    <citation type="submission" date="2016-03" db="EMBL/GenBank/DDBJ databases">
        <title>Sphingomonas melonis TY, whole genome shotgun sequencing.</title>
        <authorList>
            <person name="Wang H."/>
            <person name="Zhu P."/>
        </authorList>
    </citation>
    <scope>NUCLEOTIDE SEQUENCE [LARGE SCALE GENOMIC DNA]</scope>
    <source>
        <strain evidence="8">TY</strain>
    </source>
</reference>
<dbReference type="GO" id="GO:0003677">
    <property type="term" value="F:DNA binding"/>
    <property type="evidence" value="ECO:0007669"/>
    <property type="project" value="InterPro"/>
</dbReference>
<dbReference type="Proteomes" id="UP000078460">
    <property type="component" value="Unassembled WGS sequence"/>
</dbReference>
<dbReference type="InterPro" id="IPR002052">
    <property type="entry name" value="DNA_methylase_N6_adenine_CS"/>
</dbReference>
<dbReference type="AlphaFoldDB" id="A0A175Y5J7"/>
<dbReference type="KEGG" id="smy:BJP26_06670"/>
<dbReference type="Pfam" id="PF01555">
    <property type="entry name" value="N6_N4_Mtase"/>
    <property type="match status" value="1"/>
</dbReference>
<protein>
    <recommendedName>
        <fullName evidence="5">Methyltransferase</fullName>
        <ecNumber evidence="5">2.1.1.-</ecNumber>
    </recommendedName>
</protein>
<dbReference type="PANTHER" id="PTHR13370:SF3">
    <property type="entry name" value="TRNA (GUANINE(10)-N2)-METHYLTRANSFERASE HOMOLOG"/>
    <property type="match status" value="1"/>
</dbReference>
<evidence type="ECO:0000256" key="5">
    <source>
        <dbReference type="RuleBase" id="RU362026"/>
    </source>
</evidence>
<dbReference type="REBASE" id="162304">
    <property type="entry name" value="M.SmeTYORF6670P"/>
</dbReference>
<evidence type="ECO:0000256" key="2">
    <source>
        <dbReference type="ARBA" id="ARBA00022603"/>
    </source>
</evidence>
<sequence length="482" mass="53699">MRNRPLNHLYYGDNLDVLRDHIADASVDLIYLDPPYNSNANYNILFKSPTGAGADAQIEAFEDTWHWNDTAEDAFDQVCKSGNTRAFELLRAMRAFLGENDMMAYLAMMAIRLVELHRKLKPTGSLFLHCDPTASHYLKLLLDAVFGAQRYRNEIVWCYTGPGSPGMRQFMRKHDTIFWFNKGDTWTFNADAVRVEHSAKTRENYKPGLVGSGFVGADHLIHAKGKVPEDYWNFAIAPRGKEYLGYPTQKPIKLLERIVAASSNEGDVVLDPFCGCGTAVHAAQKLGRHWIGIDVTHLAISLIERRMQAAFPDASFTVEGTPKDLASATDLARRDKYQFQWWAVSMVDAVPYGGKKKGADGGVDGLLYFKPDGKRTEKAIVSVKGGDHVGVGMIRDLHSAMVRENAPIGVFVTLATPTGPMLKAAAAVGRFEDGFKRTYPRLQILTVADLFAGRKPDLPYPDPNLAFRKAAREDTGRQDRLL</sequence>